<proteinExistence type="predicted"/>
<name>A0A4Y9L0I3_9BRAD</name>
<dbReference type="OrthoDB" id="8450538at2"/>
<evidence type="ECO:0000313" key="1">
    <source>
        <dbReference type="EMBL" id="TFV37098.1"/>
    </source>
</evidence>
<dbReference type="Proteomes" id="UP000298225">
    <property type="component" value="Unassembled WGS sequence"/>
</dbReference>
<reference evidence="1 2" key="1">
    <citation type="submission" date="2019-03" db="EMBL/GenBank/DDBJ databases">
        <title>Bradyrhizobium strains diversity isolated from Chamaecrista fasciculata.</title>
        <authorList>
            <person name="Urquiaga M.C.O."/>
            <person name="Hungria M."/>
            <person name="Delamuta J.R.M."/>
        </authorList>
    </citation>
    <scope>NUCLEOTIDE SEQUENCE [LARGE SCALE GENOMIC DNA]</scope>
    <source>
        <strain evidence="1 2">CNPSo 3424</strain>
    </source>
</reference>
<comment type="caution">
    <text evidence="1">The sequence shown here is derived from an EMBL/GenBank/DDBJ whole genome shotgun (WGS) entry which is preliminary data.</text>
</comment>
<keyword evidence="2" id="KW-1185">Reference proteome</keyword>
<organism evidence="1 2">
    <name type="scientific">Bradyrhizobium frederickii</name>
    <dbReference type="NCBI Taxonomy" id="2560054"/>
    <lineage>
        <taxon>Bacteria</taxon>
        <taxon>Pseudomonadati</taxon>
        <taxon>Pseudomonadota</taxon>
        <taxon>Alphaproteobacteria</taxon>
        <taxon>Hyphomicrobiales</taxon>
        <taxon>Nitrobacteraceae</taxon>
        <taxon>Bradyrhizobium</taxon>
    </lineage>
</organism>
<accession>A0A4Y9L0I3</accession>
<dbReference type="AlphaFoldDB" id="A0A4Y9L0I3"/>
<evidence type="ECO:0000313" key="2">
    <source>
        <dbReference type="Proteomes" id="UP000298225"/>
    </source>
</evidence>
<dbReference type="EMBL" id="SPQU01000009">
    <property type="protein sequence ID" value="TFV37098.1"/>
    <property type="molecule type" value="Genomic_DNA"/>
</dbReference>
<dbReference type="RefSeq" id="WP_135170084.1">
    <property type="nucleotide sequence ID" value="NZ_SPQU01000009.1"/>
</dbReference>
<sequence>MTLPPVSPLLNSLFNLARAKYRAEKEAWVHLSYRLSGRFNLVTAISSIQREGDLDILLRCLEDEFDANANASGTDFSFHYQMIFSETWVVGCYEILRAFQQRDREAAAAGRPTSGVSELDEFKMIFTDLELLRMPIAKYEIAKDNKLGEPLRMRRVGDADAQPVEFYDAKDPGRFHIMPKGVSSRGSAVWLALDVRTTREHWVERRELADRLLSLVKLVKGAGELEAERNAHANASGTDQ</sequence>
<gene>
    <name evidence="1" type="ORF">E4K66_20565</name>
</gene>
<protein>
    <submittedName>
        <fullName evidence="1">Uncharacterized protein</fullName>
    </submittedName>
</protein>